<proteinExistence type="predicted"/>
<keyword evidence="2" id="KW-0472">Membrane</keyword>
<keyword evidence="2" id="KW-1133">Transmembrane helix</keyword>
<evidence type="ECO:0000256" key="2">
    <source>
        <dbReference type="SAM" id="Phobius"/>
    </source>
</evidence>
<evidence type="ECO:0000256" key="1">
    <source>
        <dbReference type="SAM" id="MobiDB-lite"/>
    </source>
</evidence>
<protein>
    <submittedName>
        <fullName evidence="3">Uncharacterized protein</fullName>
    </submittedName>
</protein>
<reference evidence="3" key="1">
    <citation type="journal article" date="2020" name="Nature">
        <title>Giant virus diversity and host interactions through global metagenomics.</title>
        <authorList>
            <person name="Schulz F."/>
            <person name="Roux S."/>
            <person name="Paez-Espino D."/>
            <person name="Jungbluth S."/>
            <person name="Walsh D.A."/>
            <person name="Denef V.J."/>
            <person name="McMahon K.D."/>
            <person name="Konstantinidis K.T."/>
            <person name="Eloe-Fadrosh E.A."/>
            <person name="Kyrpides N.C."/>
            <person name="Woyke T."/>
        </authorList>
    </citation>
    <scope>NUCLEOTIDE SEQUENCE</scope>
    <source>
        <strain evidence="3">GVMAG-M-3300009185-7</strain>
    </source>
</reference>
<organism evidence="3">
    <name type="scientific">viral metagenome</name>
    <dbReference type="NCBI Taxonomy" id="1070528"/>
    <lineage>
        <taxon>unclassified sequences</taxon>
        <taxon>metagenomes</taxon>
        <taxon>organismal metagenomes</taxon>
    </lineage>
</organism>
<dbReference type="AlphaFoldDB" id="A0A6C0B395"/>
<feature type="transmembrane region" description="Helical" evidence="2">
    <location>
        <begin position="32"/>
        <end position="50"/>
    </location>
</feature>
<dbReference type="EMBL" id="MN739050">
    <property type="protein sequence ID" value="QHS85999.1"/>
    <property type="molecule type" value="Genomic_DNA"/>
</dbReference>
<evidence type="ECO:0000313" key="3">
    <source>
        <dbReference type="EMBL" id="QHS85999.1"/>
    </source>
</evidence>
<name>A0A6C0B395_9ZZZZ</name>
<sequence length="105" mass="11960">MIRSLVPALLVTMIYAAFRVYGTKDRRFSRGLMIESAVFAACSFVVMWVYRTYWLREGMQTTFGPECPNGYEMVDDPTYPEQKTCKPVGHKTSSTEVGFRGGLKK</sequence>
<keyword evidence="2" id="KW-0812">Transmembrane</keyword>
<accession>A0A6C0B395</accession>
<feature type="region of interest" description="Disordered" evidence="1">
    <location>
        <begin position="82"/>
        <end position="105"/>
    </location>
</feature>